<keyword evidence="2" id="KW-1185">Reference proteome</keyword>
<dbReference type="Proteomes" id="UP000620124">
    <property type="component" value="Unassembled WGS sequence"/>
</dbReference>
<proteinExistence type="predicted"/>
<comment type="caution">
    <text evidence="1">The sequence shown here is derived from an EMBL/GenBank/DDBJ whole genome shotgun (WGS) entry which is preliminary data.</text>
</comment>
<name>A0A8H6X8J2_9AGAR</name>
<dbReference type="OrthoDB" id="3270987at2759"/>
<evidence type="ECO:0000313" key="1">
    <source>
        <dbReference type="EMBL" id="KAF7336179.1"/>
    </source>
</evidence>
<evidence type="ECO:0000313" key="2">
    <source>
        <dbReference type="Proteomes" id="UP000620124"/>
    </source>
</evidence>
<reference evidence="1" key="1">
    <citation type="submission" date="2020-05" db="EMBL/GenBank/DDBJ databases">
        <title>Mycena genomes resolve the evolution of fungal bioluminescence.</title>
        <authorList>
            <person name="Tsai I.J."/>
        </authorList>
    </citation>
    <scope>NUCLEOTIDE SEQUENCE</scope>
    <source>
        <strain evidence="1">CCC161011</strain>
    </source>
</reference>
<sequence>MAEIFMHFLPVYPLCPPLRGTLSPSLFTQICRHWREIAVSTPMLWRAITFSDRSIPVERLARICGTWFTRSGCYPLSIQISRKFCDLPPEVLAIFIAHRARFEYLKLRLGMTPLSILAAPMPLLCVLDLACGTPTHEAFREVPLLRTVILDGMALSTAILPWAQLTSLTLDVVRPDECFPVLQQACNLVHCRLGFFEGNGGYEFPDIALPCLESLVIKDPEDDSMVGYLNTFFAPALRSLEITERCLGEAYIISPRSIFQDSYRTAFPSIIFSFEGRHHDELGDGESDLDIF</sequence>
<dbReference type="AlphaFoldDB" id="A0A8H6X8J2"/>
<dbReference type="EMBL" id="JACAZI010000023">
    <property type="protein sequence ID" value="KAF7336179.1"/>
    <property type="molecule type" value="Genomic_DNA"/>
</dbReference>
<gene>
    <name evidence="1" type="ORF">MVEN_02165400</name>
</gene>
<protein>
    <submittedName>
        <fullName evidence="1">F-box domain-containing protein</fullName>
    </submittedName>
</protein>
<organism evidence="1 2">
    <name type="scientific">Mycena venus</name>
    <dbReference type="NCBI Taxonomy" id="2733690"/>
    <lineage>
        <taxon>Eukaryota</taxon>
        <taxon>Fungi</taxon>
        <taxon>Dikarya</taxon>
        <taxon>Basidiomycota</taxon>
        <taxon>Agaricomycotina</taxon>
        <taxon>Agaricomycetes</taxon>
        <taxon>Agaricomycetidae</taxon>
        <taxon>Agaricales</taxon>
        <taxon>Marasmiineae</taxon>
        <taxon>Mycenaceae</taxon>
        <taxon>Mycena</taxon>
    </lineage>
</organism>
<accession>A0A8H6X8J2</accession>